<comment type="caution">
    <text evidence="2">The sequence shown here is derived from an EMBL/GenBank/DDBJ whole genome shotgun (WGS) entry which is preliminary data.</text>
</comment>
<evidence type="ECO:0000313" key="2">
    <source>
        <dbReference type="EMBL" id="TEA27135.1"/>
    </source>
</evidence>
<name>A0AB94ICJ2_9GAMM</name>
<feature type="transmembrane region" description="Helical" evidence="1">
    <location>
        <begin position="339"/>
        <end position="357"/>
    </location>
</feature>
<keyword evidence="3" id="KW-1185">Reference proteome</keyword>
<keyword evidence="1" id="KW-1133">Transmembrane helix</keyword>
<organism evidence="2 3">
    <name type="scientific">Candidatus Schmidhempelia bombi str. Bimp</name>
    <dbReference type="NCBI Taxonomy" id="1387197"/>
    <lineage>
        <taxon>Bacteria</taxon>
        <taxon>Pseudomonadati</taxon>
        <taxon>Pseudomonadota</taxon>
        <taxon>Gammaproteobacteria</taxon>
        <taxon>Orbales</taxon>
        <taxon>Orbaceae</taxon>
        <taxon>Candidatus Schmidhempelia</taxon>
    </lineage>
</organism>
<gene>
    <name evidence="2" type="ORF">O970_05120</name>
</gene>
<keyword evidence="1" id="KW-0812">Transmembrane</keyword>
<evidence type="ECO:0000256" key="1">
    <source>
        <dbReference type="SAM" id="Phobius"/>
    </source>
</evidence>
<evidence type="ECO:0008006" key="4">
    <source>
        <dbReference type="Google" id="ProtNLM"/>
    </source>
</evidence>
<sequence>MDLEDYKIVTEPSLKYVIQNKKMSFFLKKVNPEAEDVERLFVSWDCVNHTNEDKKQQNSVKGPNGSEWLNATWSLRGVHTVICTVKKTLGDPNPKTYHYVQHVISQDECLSYDSGTFEETENPFNVLHNLKKQIELIRDLEAHSQLNEDENSKYQERITNMETYAKKLEYLLEKIPNSHKENFKIITARHYSNEYPDTNSILLQVCYFYTNNKVYLLDWTSPTQQGWCGVFEGKGETEQAAVLDALATWESNNRYPNGILKCRYLCASHPTLEIPKFDGEGLLSWEINDRYYSEEHQFTTDGATWLDSISNALSWVAIGASIIAGAILLFVPGGQAATVALWTMAASAVAGTAASVINIAQRYNTGFNNWKHDGIDSLTIVASLCGFSSLKILTKWKPHAFLPMSVGNISNPNVVKAMIIGQVTADSAQGIMISTNIASAIYSTIEDKTLPPDEKLSRILRLIAAGVTVGALTYINIKSAGASFSFIKEDASSVRKMTKEEVNAMLKDPKTIILEHGEGLATQSTRRIPEITTTEHGGQSSTQLAIIPETRTAVRQLQELKLLPFPDNNIKHPPKLLPNMLVINQDYLHNLTMPPMTEFYLKKVLSEHINLDNPIEAINHALGGGADKSASNQKIQVLVRVDDQASSTTEVDTVIKESHSLDNIEKFKQMARNSGINEAKWKKLKAISRATCTVEGITFETTQQFANLPFSLNDAINAQVVFADTSKFAGNSAPIQVIDIDRYISKLAGLYPDEKMDELTKDLIENYLVTHKDRLSNFDGMPGAHAEILAVDYVFKQLRARGLDPETYLSAIEVYTLKTNRPAKKDDFLREFEACANCSGILDPQIKVHTGRKGERYE</sequence>
<evidence type="ECO:0000313" key="3">
    <source>
        <dbReference type="Proteomes" id="UP000506160"/>
    </source>
</evidence>
<proteinExistence type="predicted"/>
<keyword evidence="1" id="KW-0472">Membrane</keyword>
<dbReference type="EMBL" id="AWGA01000054">
    <property type="protein sequence ID" value="TEA27135.1"/>
    <property type="molecule type" value="Genomic_DNA"/>
</dbReference>
<protein>
    <recommendedName>
        <fullName evidence="4">DUF4781 domain-containing protein</fullName>
    </recommendedName>
</protein>
<dbReference type="AlphaFoldDB" id="A0AB94ICJ2"/>
<dbReference type="RefSeq" id="WP_024496070.1">
    <property type="nucleotide sequence ID" value="NZ_AWGA01000054.1"/>
</dbReference>
<reference evidence="2 3" key="1">
    <citation type="journal article" date="2014" name="Appl. Environ. Microbiol.">
        <title>Genomic features of a bumble bee symbiont reflect its host environment.</title>
        <authorList>
            <person name="Martinson V.G."/>
            <person name="Magoc T."/>
            <person name="Koch H."/>
            <person name="Salzberg S.L."/>
            <person name="Moran N.A."/>
        </authorList>
    </citation>
    <scope>NUCLEOTIDE SEQUENCE [LARGE SCALE GENOMIC DNA]</scope>
    <source>
        <strain evidence="2 3">Bimp</strain>
    </source>
</reference>
<feature type="transmembrane region" description="Helical" evidence="1">
    <location>
        <begin position="312"/>
        <end position="332"/>
    </location>
</feature>
<accession>A0AB94ICJ2</accession>
<dbReference type="Proteomes" id="UP000506160">
    <property type="component" value="Unassembled WGS sequence"/>
</dbReference>